<keyword evidence="3" id="KW-1185">Reference proteome</keyword>
<feature type="compositionally biased region" description="Polar residues" evidence="1">
    <location>
        <begin position="78"/>
        <end position="87"/>
    </location>
</feature>
<evidence type="ECO:0000256" key="1">
    <source>
        <dbReference type="SAM" id="MobiDB-lite"/>
    </source>
</evidence>
<dbReference type="Proteomes" id="UP000194236">
    <property type="component" value="Unassembled WGS sequence"/>
</dbReference>
<dbReference type="AlphaFoldDB" id="A0A1Y3AS40"/>
<proteinExistence type="predicted"/>
<evidence type="ECO:0000313" key="3">
    <source>
        <dbReference type="Proteomes" id="UP000194236"/>
    </source>
</evidence>
<accession>A0A1Y3AS40</accession>
<gene>
    <name evidence="2" type="ORF">BLA29_007587</name>
</gene>
<feature type="region of interest" description="Disordered" evidence="1">
    <location>
        <begin position="1"/>
        <end position="98"/>
    </location>
</feature>
<evidence type="ECO:0000313" key="2">
    <source>
        <dbReference type="EMBL" id="OTF71272.1"/>
    </source>
</evidence>
<feature type="compositionally biased region" description="Pro residues" evidence="1">
    <location>
        <begin position="68"/>
        <end position="77"/>
    </location>
</feature>
<sequence>MARKQMMSESEIRQSISSNSSPSINTLPMDLPNHRHRLNNRSMTTQESDRLIFLKPDKSPLHLKKSDQPPPPLPPKSTNPIIDTNTICPPRPPPRTSILNHRNQSLIMMTSDNCQKQSSSTNNPSDSSLA</sequence>
<feature type="compositionally biased region" description="Basic and acidic residues" evidence="1">
    <location>
        <begin position="47"/>
        <end position="67"/>
    </location>
</feature>
<feature type="compositionally biased region" description="Low complexity" evidence="1">
    <location>
        <begin position="118"/>
        <end position="130"/>
    </location>
</feature>
<feature type="region of interest" description="Disordered" evidence="1">
    <location>
        <begin position="110"/>
        <end position="130"/>
    </location>
</feature>
<dbReference type="EMBL" id="MUJZ01061836">
    <property type="protein sequence ID" value="OTF71272.1"/>
    <property type="molecule type" value="Genomic_DNA"/>
</dbReference>
<feature type="compositionally biased region" description="Low complexity" evidence="1">
    <location>
        <begin position="13"/>
        <end position="25"/>
    </location>
</feature>
<comment type="caution">
    <text evidence="2">The sequence shown here is derived from an EMBL/GenBank/DDBJ whole genome shotgun (WGS) entry which is preliminary data.</text>
</comment>
<protein>
    <submittedName>
        <fullName evidence="2">Uncharacterized protein</fullName>
    </submittedName>
</protein>
<reference evidence="2 3" key="1">
    <citation type="submission" date="2017-03" db="EMBL/GenBank/DDBJ databases">
        <title>Genome Survey of Euroglyphus maynei.</title>
        <authorList>
            <person name="Arlian L.G."/>
            <person name="Morgan M.S."/>
            <person name="Rider S.D."/>
        </authorList>
    </citation>
    <scope>NUCLEOTIDE SEQUENCE [LARGE SCALE GENOMIC DNA]</scope>
    <source>
        <strain evidence="2">Arlian Lab</strain>
        <tissue evidence="2">Whole body</tissue>
    </source>
</reference>
<organism evidence="2 3">
    <name type="scientific">Euroglyphus maynei</name>
    <name type="common">Mayne's house dust mite</name>
    <dbReference type="NCBI Taxonomy" id="6958"/>
    <lineage>
        <taxon>Eukaryota</taxon>
        <taxon>Metazoa</taxon>
        <taxon>Ecdysozoa</taxon>
        <taxon>Arthropoda</taxon>
        <taxon>Chelicerata</taxon>
        <taxon>Arachnida</taxon>
        <taxon>Acari</taxon>
        <taxon>Acariformes</taxon>
        <taxon>Sarcoptiformes</taxon>
        <taxon>Astigmata</taxon>
        <taxon>Psoroptidia</taxon>
        <taxon>Analgoidea</taxon>
        <taxon>Pyroglyphidae</taxon>
        <taxon>Pyroglyphinae</taxon>
        <taxon>Euroglyphus</taxon>
    </lineage>
</organism>
<name>A0A1Y3AS40_EURMA</name>